<dbReference type="InterPro" id="IPR016431">
    <property type="entry name" value="Pyrv-formate_lyase-activ_prd"/>
</dbReference>
<evidence type="ECO:0000313" key="8">
    <source>
        <dbReference type="EMBL" id="HIZ78313.1"/>
    </source>
</evidence>
<name>A0A9D2GEI7_9FIRM</name>
<dbReference type="PANTHER" id="PTHR43075">
    <property type="entry name" value="FORMATE LYASE ACTIVATING ENZYME, PUTATIVE (AFU_ORTHOLOGUE AFUA_2G15630)-RELATED"/>
    <property type="match status" value="1"/>
</dbReference>
<evidence type="ECO:0000256" key="6">
    <source>
        <dbReference type="SAM" id="MobiDB-lite"/>
    </source>
</evidence>
<dbReference type="InterPro" id="IPR013785">
    <property type="entry name" value="Aldolase_TIM"/>
</dbReference>
<dbReference type="EMBL" id="DXBC01000013">
    <property type="protein sequence ID" value="HIZ78313.1"/>
    <property type="molecule type" value="Genomic_DNA"/>
</dbReference>
<keyword evidence="4 5" id="KW-0411">Iron-sulfur</keyword>
<comment type="cofactor">
    <cofactor evidence="5">
        <name>[4Fe-4S] cluster</name>
        <dbReference type="ChEBI" id="CHEBI:49883"/>
    </cofactor>
    <text evidence="5">Binds 1 [4Fe-4S] cluster. The cluster is coordinated with 3 cysteines and an exchangeable S-adenosyl-L-methionine.</text>
</comment>
<evidence type="ECO:0000256" key="3">
    <source>
        <dbReference type="ARBA" id="ARBA00023004"/>
    </source>
</evidence>
<dbReference type="GO" id="GO:0003824">
    <property type="term" value="F:catalytic activity"/>
    <property type="evidence" value="ECO:0007669"/>
    <property type="project" value="InterPro"/>
</dbReference>
<evidence type="ECO:0000313" key="9">
    <source>
        <dbReference type="Proteomes" id="UP000824101"/>
    </source>
</evidence>
<dbReference type="Pfam" id="PF04055">
    <property type="entry name" value="Radical_SAM"/>
    <property type="match status" value="1"/>
</dbReference>
<feature type="binding site" evidence="5">
    <location>
        <position position="63"/>
    </location>
    <ligand>
        <name>[4Fe-4S] cluster</name>
        <dbReference type="ChEBI" id="CHEBI:49883"/>
        <note>4Fe-4S-S-AdoMet</note>
    </ligand>
</feature>
<dbReference type="PANTHER" id="PTHR43075:SF1">
    <property type="entry name" value="FORMATE LYASE ACTIVATING ENZYME, PUTATIVE (AFU_ORTHOLOGUE AFUA_2G15630)-RELATED"/>
    <property type="match status" value="1"/>
</dbReference>
<dbReference type="PIRSF" id="PIRSF004869">
    <property type="entry name" value="PflX_prd"/>
    <property type="match status" value="1"/>
</dbReference>
<gene>
    <name evidence="8" type="ORF">IAA17_00770</name>
</gene>
<keyword evidence="1 5" id="KW-0949">S-adenosyl-L-methionine</keyword>
<dbReference type="GO" id="GO:0046872">
    <property type="term" value="F:metal ion binding"/>
    <property type="evidence" value="ECO:0007669"/>
    <property type="project" value="UniProtKB-KW"/>
</dbReference>
<feature type="binding site" evidence="5">
    <location>
        <position position="66"/>
    </location>
    <ligand>
        <name>[4Fe-4S] cluster</name>
        <dbReference type="ChEBI" id="CHEBI:49883"/>
        <note>4Fe-4S-S-AdoMet</note>
    </ligand>
</feature>
<keyword evidence="2 5" id="KW-0479">Metal-binding</keyword>
<dbReference type="SFLD" id="SFLDS00029">
    <property type="entry name" value="Radical_SAM"/>
    <property type="match status" value="1"/>
</dbReference>
<dbReference type="AlphaFoldDB" id="A0A9D2GEI7"/>
<feature type="region of interest" description="Disordered" evidence="6">
    <location>
        <begin position="284"/>
        <end position="303"/>
    </location>
</feature>
<sequence length="303" mass="34098">MIDAVCELCPRRCGVDRAAVLGFCRCGTRPRIARAALHHWEEPCISGVRGSGTVFFSGCTLKCCFCQNHTISSGGFGKDITPRRLADIFLELEEKGAHNINLVTPTQYLPSILTALDLVRHRLSIPIVWNTGGYERTETLEQLKGYVDIYLPDLKYYSSELSGKYSCAPDYFSFASRAVETMIRQTGTPVFAEEDGCSLMKKGVIIRHMVLPGQKEDSKKILSWMKEHLPKSSFLLSLLSQYTPFYRSAQFPEISRRITTYEYNQVLDFAIELGLTAGFMQEKSSAKEEYTPPFDLEGVAPQE</sequence>
<protein>
    <submittedName>
        <fullName evidence="8">Radical SAM protein</fullName>
    </submittedName>
</protein>
<reference evidence="8" key="2">
    <citation type="submission" date="2021-04" db="EMBL/GenBank/DDBJ databases">
        <authorList>
            <person name="Gilroy R."/>
        </authorList>
    </citation>
    <scope>NUCLEOTIDE SEQUENCE</scope>
    <source>
        <strain evidence="8">ChiBcec1-1093</strain>
    </source>
</reference>
<evidence type="ECO:0000256" key="4">
    <source>
        <dbReference type="ARBA" id="ARBA00023014"/>
    </source>
</evidence>
<dbReference type="GO" id="GO:0051536">
    <property type="term" value="F:iron-sulfur cluster binding"/>
    <property type="evidence" value="ECO:0007669"/>
    <property type="project" value="UniProtKB-KW"/>
</dbReference>
<dbReference type="InterPro" id="IPR007197">
    <property type="entry name" value="rSAM"/>
</dbReference>
<comment type="caution">
    <text evidence="8">The sequence shown here is derived from an EMBL/GenBank/DDBJ whole genome shotgun (WGS) entry which is preliminary data.</text>
</comment>
<feature type="domain" description="Radical SAM core" evidence="7">
    <location>
        <begin position="54"/>
        <end position="182"/>
    </location>
</feature>
<dbReference type="SFLD" id="SFLDG01099">
    <property type="entry name" value="Uncharacterised_Radical_SAM_Su"/>
    <property type="match status" value="1"/>
</dbReference>
<accession>A0A9D2GEI7</accession>
<dbReference type="Gene3D" id="3.20.20.70">
    <property type="entry name" value="Aldolase class I"/>
    <property type="match status" value="1"/>
</dbReference>
<dbReference type="Proteomes" id="UP000824101">
    <property type="component" value="Unassembled WGS sequence"/>
</dbReference>
<feature type="binding site" evidence="5">
    <location>
        <position position="59"/>
    </location>
    <ligand>
        <name>[4Fe-4S] cluster</name>
        <dbReference type="ChEBI" id="CHEBI:49883"/>
        <note>4Fe-4S-S-AdoMet</note>
    </ligand>
</feature>
<evidence type="ECO:0000256" key="2">
    <source>
        <dbReference type="ARBA" id="ARBA00022723"/>
    </source>
</evidence>
<keyword evidence="3 5" id="KW-0408">Iron</keyword>
<organism evidence="8 9">
    <name type="scientific">Candidatus Lachnoclostridium stercorigallinarum</name>
    <dbReference type="NCBI Taxonomy" id="2838634"/>
    <lineage>
        <taxon>Bacteria</taxon>
        <taxon>Bacillati</taxon>
        <taxon>Bacillota</taxon>
        <taxon>Clostridia</taxon>
        <taxon>Lachnospirales</taxon>
        <taxon>Lachnospiraceae</taxon>
    </lineage>
</organism>
<evidence type="ECO:0000259" key="7">
    <source>
        <dbReference type="Pfam" id="PF04055"/>
    </source>
</evidence>
<dbReference type="InterPro" id="IPR040085">
    <property type="entry name" value="MJ0674-like"/>
</dbReference>
<dbReference type="SUPFAM" id="SSF102114">
    <property type="entry name" value="Radical SAM enzymes"/>
    <property type="match status" value="1"/>
</dbReference>
<proteinExistence type="predicted"/>
<dbReference type="InterPro" id="IPR058240">
    <property type="entry name" value="rSAM_sf"/>
</dbReference>
<reference evidence="8" key="1">
    <citation type="journal article" date="2021" name="PeerJ">
        <title>Extensive microbial diversity within the chicken gut microbiome revealed by metagenomics and culture.</title>
        <authorList>
            <person name="Gilroy R."/>
            <person name="Ravi A."/>
            <person name="Getino M."/>
            <person name="Pursley I."/>
            <person name="Horton D.L."/>
            <person name="Alikhan N.F."/>
            <person name="Baker D."/>
            <person name="Gharbi K."/>
            <person name="Hall N."/>
            <person name="Watson M."/>
            <person name="Adriaenssens E.M."/>
            <person name="Foster-Nyarko E."/>
            <person name="Jarju S."/>
            <person name="Secka A."/>
            <person name="Antonio M."/>
            <person name="Oren A."/>
            <person name="Chaudhuri R.R."/>
            <person name="La Ragione R."/>
            <person name="Hildebrand F."/>
            <person name="Pallen M.J."/>
        </authorList>
    </citation>
    <scope>NUCLEOTIDE SEQUENCE</scope>
    <source>
        <strain evidence="8">ChiBcec1-1093</strain>
    </source>
</reference>
<evidence type="ECO:0000256" key="1">
    <source>
        <dbReference type="ARBA" id="ARBA00022691"/>
    </source>
</evidence>
<evidence type="ECO:0000256" key="5">
    <source>
        <dbReference type="PIRSR" id="PIRSR004869-50"/>
    </source>
</evidence>
<dbReference type="CDD" id="cd01335">
    <property type="entry name" value="Radical_SAM"/>
    <property type="match status" value="1"/>
</dbReference>